<feature type="domain" description="3-octaprenyl-4-hydroxybenzoate carboxy-lyase-like C-terminal" evidence="16">
    <location>
        <begin position="285"/>
        <end position="406"/>
    </location>
</feature>
<evidence type="ECO:0000256" key="8">
    <source>
        <dbReference type="ARBA" id="ARBA00023229"/>
    </source>
</evidence>
<evidence type="ECO:0000256" key="9">
    <source>
        <dbReference type="ARBA" id="ARBA00049054"/>
    </source>
</evidence>
<keyword evidence="7" id="KW-0464">Manganese</keyword>
<dbReference type="GO" id="GO:0008299">
    <property type="term" value="P:isoprenoid biosynthetic process"/>
    <property type="evidence" value="ECO:0007669"/>
    <property type="project" value="UniProtKB-KW"/>
</dbReference>
<dbReference type="Pfam" id="PF20695">
    <property type="entry name" value="UbiD_N"/>
    <property type="match status" value="1"/>
</dbReference>
<evidence type="ECO:0000313" key="17">
    <source>
        <dbReference type="EMBL" id="TGC10909.1"/>
    </source>
</evidence>
<dbReference type="PANTHER" id="PTHR30108:SF21">
    <property type="entry name" value="4-HYDROXYBENZOATE DECARBOXYLASE"/>
    <property type="match status" value="1"/>
</dbReference>
<comment type="caution">
    <text evidence="17">The sequence shown here is derived from an EMBL/GenBank/DDBJ whole genome shotgun (WGS) entry which is preliminary data.</text>
</comment>
<comment type="similarity">
    <text evidence="3">Belongs to the UbiD family.</text>
</comment>
<accession>A0A4E0R180</accession>
<evidence type="ECO:0000256" key="10">
    <source>
        <dbReference type="ARBA" id="ARBA00049583"/>
    </source>
</evidence>
<evidence type="ECO:0000259" key="16">
    <source>
        <dbReference type="Pfam" id="PF20696"/>
    </source>
</evidence>
<evidence type="ECO:0000256" key="4">
    <source>
        <dbReference type="ARBA" id="ARBA00022630"/>
    </source>
</evidence>
<gene>
    <name evidence="17" type="ORF">CUN85_01770</name>
</gene>
<evidence type="ECO:0000259" key="14">
    <source>
        <dbReference type="Pfam" id="PF01977"/>
    </source>
</evidence>
<keyword evidence="6" id="KW-0210">Decarboxylase</keyword>
<dbReference type="AlphaFoldDB" id="A0A4E0R180"/>
<keyword evidence="8" id="KW-0414">Isoprene biosynthesis</keyword>
<dbReference type="EC" id="4.1.1.126" evidence="11"/>
<evidence type="ECO:0000256" key="5">
    <source>
        <dbReference type="ARBA" id="ARBA00022643"/>
    </source>
</evidence>
<evidence type="ECO:0000256" key="13">
    <source>
        <dbReference type="ARBA" id="ARBA00049936"/>
    </source>
</evidence>
<comment type="function">
    <text evidence="10">Catalyzes the conversion of trans-anhydromevalonate 5-phosphate (tAHMP) into isopentenyl phosphate. Involved in the archaeal mevalonate (MVA) pathway, which provides fundamental precursors for isoprenoid biosynthesis, such as isopentenyl diphosphate (IPP) and dimethylallyl diphosphate (DMAPP).</text>
</comment>
<dbReference type="Pfam" id="PF20696">
    <property type="entry name" value="UbiD_C"/>
    <property type="match status" value="1"/>
</dbReference>
<comment type="catalytic activity">
    <reaction evidence="9">
        <text>(2E)-3-methyl-5-phosphooxypent-2-enoate + H(+) = isopentenyl phosphate + CO2</text>
        <dbReference type="Rhea" id="RHEA:78971"/>
        <dbReference type="ChEBI" id="CHEBI:15378"/>
        <dbReference type="ChEBI" id="CHEBI:16526"/>
        <dbReference type="ChEBI" id="CHEBI:65078"/>
        <dbReference type="ChEBI" id="CHEBI:229665"/>
        <dbReference type="EC" id="4.1.1.126"/>
    </reaction>
    <physiologicalReaction direction="left-to-right" evidence="9">
        <dbReference type="Rhea" id="RHEA:78972"/>
    </physiologicalReaction>
</comment>
<proteinExistence type="inferred from homology"/>
<dbReference type="SUPFAM" id="SSF50475">
    <property type="entry name" value="FMN-binding split barrel"/>
    <property type="match status" value="1"/>
</dbReference>
<keyword evidence="4" id="KW-0285">Flavoprotein</keyword>
<organism evidence="17 18">
    <name type="scientific">Methanolobus halotolerans</name>
    <dbReference type="NCBI Taxonomy" id="2052935"/>
    <lineage>
        <taxon>Archaea</taxon>
        <taxon>Methanobacteriati</taxon>
        <taxon>Methanobacteriota</taxon>
        <taxon>Stenosarchaea group</taxon>
        <taxon>Methanomicrobia</taxon>
        <taxon>Methanosarcinales</taxon>
        <taxon>Methanosarcinaceae</taxon>
        <taxon>Methanolobus</taxon>
    </lineage>
</organism>
<reference evidence="17 18" key="1">
    <citation type="submission" date="2017-11" db="EMBL/GenBank/DDBJ databases">
        <title>Isolation and Characterization of Methanogenic Archaea from Saline Meromictic Lake at Siberia.</title>
        <authorList>
            <person name="Shen Y."/>
            <person name="Huang H.-H."/>
            <person name="Lai M.-C."/>
            <person name="Chen S.-C."/>
        </authorList>
    </citation>
    <scope>NUCLEOTIDE SEQUENCE [LARGE SCALE GENOMIC DNA]</scope>
    <source>
        <strain evidence="17 18">SY-01</strain>
    </source>
</reference>
<dbReference type="InterPro" id="IPR049381">
    <property type="entry name" value="UbiD-like_C"/>
</dbReference>
<dbReference type="Pfam" id="PF01977">
    <property type="entry name" value="UbiD"/>
    <property type="match status" value="1"/>
</dbReference>
<evidence type="ECO:0000256" key="2">
    <source>
        <dbReference type="ARBA" id="ARBA00005092"/>
    </source>
</evidence>
<evidence type="ECO:0000256" key="7">
    <source>
        <dbReference type="ARBA" id="ARBA00023211"/>
    </source>
</evidence>
<evidence type="ECO:0000256" key="6">
    <source>
        <dbReference type="ARBA" id="ARBA00022793"/>
    </source>
</evidence>
<dbReference type="InterPro" id="IPR002830">
    <property type="entry name" value="UbiD"/>
</dbReference>
<keyword evidence="5" id="KW-0288">FMN</keyword>
<feature type="domain" description="3-octaprenyl-4-hydroxybenzoate carboxy-lyase-like Rift-related" evidence="14">
    <location>
        <begin position="92"/>
        <end position="281"/>
    </location>
</feature>
<dbReference type="GO" id="GO:0005737">
    <property type="term" value="C:cytoplasm"/>
    <property type="evidence" value="ECO:0007669"/>
    <property type="project" value="TreeGrafter"/>
</dbReference>
<sequence>MDDTMREFIEKLQKSGKLVEITRPVSKLFEAPIIAKQTNAPVLFHNIDGNRAIMNVLGSRDELAAMFGVEKDMIIQKLSEISPDGEVVLVDDSPTKEVVETDIDLTKLPIMTHFEKDAGPYITAGVVVTEYDGTMNAAIHRMLVVDKTRIAARLVAPRHTFVLHRKAAENGEKLRVAIVLGADPAITYASTTRVPTGKEFNYAAALKGKTIELFECSNGIKVPHAEIVLEGYIDPEERVDEGPFVDITGTYDLVRKEPVIHITRILHRRDPIYHGILPAGPEHLLMMGVPYEPRIYNAVSEVTTVKNVVLTEGGCCYLHAVVQIEKQTEGDGKNAIMAAFASHTSLKHVVVVDEDIDIFDMKDVEFAIATRVKGDMDIMIIPNVRGSSLDPRGAPDGTTTKVGIDATKVLAEAQNFERAKMPE</sequence>
<comment type="cofactor">
    <cofactor evidence="1">
        <name>Mn(2+)</name>
        <dbReference type="ChEBI" id="CHEBI:29035"/>
    </cofactor>
</comment>
<protein>
    <recommendedName>
        <fullName evidence="12">Anhydromevalonate phosphate decarboxylase</fullName>
        <ecNumber evidence="11">4.1.1.126</ecNumber>
    </recommendedName>
</protein>
<dbReference type="InterPro" id="IPR049383">
    <property type="entry name" value="UbiD-like_N"/>
</dbReference>
<dbReference type="PANTHER" id="PTHR30108">
    <property type="entry name" value="3-OCTAPRENYL-4-HYDROXYBENZOATE CARBOXY-LYASE-RELATED"/>
    <property type="match status" value="1"/>
</dbReference>
<evidence type="ECO:0000313" key="18">
    <source>
        <dbReference type="Proteomes" id="UP000297295"/>
    </source>
</evidence>
<dbReference type="GO" id="GO:0016831">
    <property type="term" value="F:carboxy-lyase activity"/>
    <property type="evidence" value="ECO:0007669"/>
    <property type="project" value="UniProtKB-KW"/>
</dbReference>
<evidence type="ECO:0000256" key="12">
    <source>
        <dbReference type="ARBA" id="ARBA00049754"/>
    </source>
</evidence>
<feature type="domain" description="3-octaprenyl-4-hydroxybenzoate carboxy-lyase-like N-terminal" evidence="15">
    <location>
        <begin position="9"/>
        <end position="80"/>
    </location>
</feature>
<dbReference type="NCBIfam" id="TIGR00148">
    <property type="entry name" value="UbiD family decarboxylase"/>
    <property type="match status" value="1"/>
</dbReference>
<comment type="cofactor">
    <cofactor evidence="13">
        <name>prenylated FMN</name>
        <dbReference type="ChEBI" id="CHEBI:87746"/>
    </cofactor>
</comment>
<keyword evidence="6" id="KW-0456">Lyase</keyword>
<comment type="pathway">
    <text evidence="2">Isoprenoid biosynthesis; isopentenyl diphosphate biosynthesis via mevalonate pathway.</text>
</comment>
<evidence type="ECO:0000259" key="15">
    <source>
        <dbReference type="Pfam" id="PF20695"/>
    </source>
</evidence>
<dbReference type="Gene3D" id="3.40.1670.10">
    <property type="entry name" value="UbiD C-terminal domain-like"/>
    <property type="match status" value="1"/>
</dbReference>
<evidence type="ECO:0000256" key="3">
    <source>
        <dbReference type="ARBA" id="ARBA00010021"/>
    </source>
</evidence>
<name>A0A4E0R180_9EURY</name>
<dbReference type="InterPro" id="IPR048304">
    <property type="entry name" value="UbiD_Rift_dom"/>
</dbReference>
<dbReference type="EMBL" id="PGGK01000002">
    <property type="protein sequence ID" value="TGC10909.1"/>
    <property type="molecule type" value="Genomic_DNA"/>
</dbReference>
<evidence type="ECO:0000256" key="11">
    <source>
        <dbReference type="ARBA" id="ARBA00049727"/>
    </source>
</evidence>
<dbReference type="FunFam" id="3.40.1670.10:FF:000003">
    <property type="entry name" value="Phenolic acid decarboxylase"/>
    <property type="match status" value="1"/>
</dbReference>
<evidence type="ECO:0000256" key="1">
    <source>
        <dbReference type="ARBA" id="ARBA00001936"/>
    </source>
</evidence>
<dbReference type="SUPFAM" id="SSF143968">
    <property type="entry name" value="UbiD C-terminal domain-like"/>
    <property type="match status" value="1"/>
</dbReference>
<keyword evidence="18" id="KW-1185">Reference proteome</keyword>
<dbReference type="Proteomes" id="UP000297295">
    <property type="component" value="Unassembled WGS sequence"/>
</dbReference>